<evidence type="ECO:0000256" key="2">
    <source>
        <dbReference type="ARBA" id="ARBA00010157"/>
    </source>
</evidence>
<comment type="subcellular location">
    <subcellularLocation>
        <location evidence="1">Cell membrane</location>
        <topology evidence="1">Multi-pass membrane protein</topology>
    </subcellularLocation>
</comment>
<dbReference type="SUPFAM" id="SSF82866">
    <property type="entry name" value="Multidrug efflux transporter AcrB transmembrane domain"/>
    <property type="match status" value="2"/>
</dbReference>
<feature type="transmembrane region" description="Helical" evidence="7">
    <location>
        <begin position="667"/>
        <end position="690"/>
    </location>
</feature>
<comment type="caution">
    <text evidence="9">The sequence shown here is derived from an EMBL/GenBank/DDBJ whole genome shotgun (WGS) entry which is preliminary data.</text>
</comment>
<sequence length="742" mass="77883">MTRTDRPAGALGRIAEASARHPFRTLTAWVVILGSAIALAFVGVTGEGLFDRLGSDGGSWSNGESEEADLLLEGTDAESVTLLVYGVDLADSGVTDPVADLGDRIAEIPGASLLNPLLLPTLPDDKPDPRVAALFADDGDGALFVASVSTTQHEGDFGATIDLVTEELRVAAAEIRDAVPGAIAEVGSSELLVESIIQTSESDLQRGEAVALPIALLVMLVVFGGFLAAGIPLIGAIVSIVGGLGALFGFTYLLDVNTTVVNVVTAVGLGLSIDYGLLIVSRFREEYRHPDDAGARTRAHRIAAIVRTAGSAGRTVAYSGTTFAIAGLGLLFFEPAIVKAIGLGAIAVTVISIASALTLVPALLELGGERLVRPGALTRIPGVGRLLTRFGDIAPDEGFFSKLTRRLQRHPAIVTLGAFAVLLILATPVLSLRLANTAVDSTPASSEQYPFVTTLTEQFPHAADPRVSIVTRSEDDALTWSAEVERLDHVESVGTPVAVNDVWQTPVIVESKTGGSVVRAIRADAPDFAHWVTGADARTVDFSNSLASGIPAAALVIAFGTVLLLFLMTGSLVIPLKALLASALSLGASIGLLVWGFQEGAFAGLMGFDPDQVYGVDTLVVLLTFVFGFGLAMDYEMFILSRITDQKNAGASDSEAIALGLQHSGRIITSAALIIIVVFAGFATGDLMIIKQLGVALAFAVLLDATLVRCILVPAFMTWQRRIMWWAPRPLKRLHARFGLRD</sequence>
<evidence type="ECO:0000256" key="4">
    <source>
        <dbReference type="ARBA" id="ARBA00022692"/>
    </source>
</evidence>
<evidence type="ECO:0000256" key="5">
    <source>
        <dbReference type="ARBA" id="ARBA00022989"/>
    </source>
</evidence>
<evidence type="ECO:0000256" key="3">
    <source>
        <dbReference type="ARBA" id="ARBA00022475"/>
    </source>
</evidence>
<reference evidence="9" key="2">
    <citation type="submission" date="2020-09" db="EMBL/GenBank/DDBJ databases">
        <authorList>
            <person name="Sun Q."/>
            <person name="Zhou Y."/>
        </authorList>
    </citation>
    <scope>NUCLEOTIDE SEQUENCE</scope>
    <source>
        <strain evidence="9">CGMCC 1.16548</strain>
    </source>
</reference>
<feature type="transmembrane region" description="Helical" evidence="7">
    <location>
        <begin position="236"/>
        <end position="254"/>
    </location>
</feature>
<evidence type="ECO:0000256" key="6">
    <source>
        <dbReference type="ARBA" id="ARBA00023136"/>
    </source>
</evidence>
<keyword evidence="5 7" id="KW-1133">Transmembrane helix</keyword>
<dbReference type="Proteomes" id="UP000617531">
    <property type="component" value="Unassembled WGS sequence"/>
</dbReference>
<feature type="transmembrane region" description="Helical" evidence="7">
    <location>
        <begin position="260"/>
        <end position="280"/>
    </location>
</feature>
<feature type="domain" description="Membrane transport protein MMPL" evidence="8">
    <location>
        <begin position="131"/>
        <end position="374"/>
    </location>
</feature>
<keyword evidence="4 7" id="KW-0812">Transmembrane</keyword>
<feature type="transmembrane region" description="Helical" evidence="7">
    <location>
        <begin position="696"/>
        <end position="719"/>
    </location>
</feature>
<feature type="transmembrane region" description="Helical" evidence="7">
    <location>
        <begin position="412"/>
        <end position="435"/>
    </location>
</feature>
<feature type="transmembrane region" description="Helical" evidence="7">
    <location>
        <begin position="546"/>
        <end position="567"/>
    </location>
</feature>
<feature type="domain" description="Membrane transport protein MMPL" evidence="8">
    <location>
        <begin position="526"/>
        <end position="729"/>
    </location>
</feature>
<protein>
    <submittedName>
        <fullName evidence="9">Putative membrane protein</fullName>
    </submittedName>
</protein>
<evidence type="ECO:0000313" key="10">
    <source>
        <dbReference type="Proteomes" id="UP000617531"/>
    </source>
</evidence>
<feature type="transmembrane region" description="Helical" evidence="7">
    <location>
        <begin position="579"/>
        <end position="598"/>
    </location>
</feature>
<proteinExistence type="inferred from homology"/>
<evidence type="ECO:0000256" key="1">
    <source>
        <dbReference type="ARBA" id="ARBA00004651"/>
    </source>
</evidence>
<feature type="transmembrane region" description="Helical" evidence="7">
    <location>
        <begin position="618"/>
        <end position="638"/>
    </location>
</feature>
<organism evidence="9 10">
    <name type="scientific">Pseudolysinimonas yzui</name>
    <dbReference type="NCBI Taxonomy" id="2708254"/>
    <lineage>
        <taxon>Bacteria</taxon>
        <taxon>Bacillati</taxon>
        <taxon>Actinomycetota</taxon>
        <taxon>Actinomycetes</taxon>
        <taxon>Micrococcales</taxon>
        <taxon>Microbacteriaceae</taxon>
        <taxon>Pseudolysinimonas</taxon>
    </lineage>
</organism>
<evidence type="ECO:0000313" key="9">
    <source>
        <dbReference type="EMBL" id="GHF19600.1"/>
    </source>
</evidence>
<reference evidence="9" key="1">
    <citation type="journal article" date="2014" name="Int. J. Syst. Evol. Microbiol.">
        <title>Complete genome sequence of Corynebacterium casei LMG S-19264T (=DSM 44701T), isolated from a smear-ripened cheese.</title>
        <authorList>
            <consortium name="US DOE Joint Genome Institute (JGI-PGF)"/>
            <person name="Walter F."/>
            <person name="Albersmeier A."/>
            <person name="Kalinowski J."/>
            <person name="Ruckert C."/>
        </authorList>
    </citation>
    <scope>NUCLEOTIDE SEQUENCE</scope>
    <source>
        <strain evidence="9">CGMCC 1.16548</strain>
    </source>
</reference>
<dbReference type="EMBL" id="BNAI01000004">
    <property type="protein sequence ID" value="GHF19600.1"/>
    <property type="molecule type" value="Genomic_DNA"/>
</dbReference>
<dbReference type="InterPro" id="IPR004869">
    <property type="entry name" value="MMPL_dom"/>
</dbReference>
<keyword evidence="6 7" id="KW-0472">Membrane</keyword>
<dbReference type="RefSeq" id="WP_191283417.1">
    <property type="nucleotide sequence ID" value="NZ_BNAI01000004.1"/>
</dbReference>
<dbReference type="Gene3D" id="1.20.1640.10">
    <property type="entry name" value="Multidrug efflux transporter AcrB transmembrane domain"/>
    <property type="match status" value="2"/>
</dbReference>
<keyword evidence="3" id="KW-1003">Cell membrane</keyword>
<dbReference type="Pfam" id="PF03176">
    <property type="entry name" value="MMPL"/>
    <property type="match status" value="2"/>
</dbReference>
<accession>A0A8J3M123</accession>
<dbReference type="PANTHER" id="PTHR33406">
    <property type="entry name" value="MEMBRANE PROTEIN MJ1562-RELATED"/>
    <property type="match status" value="1"/>
</dbReference>
<feature type="transmembrane region" description="Helical" evidence="7">
    <location>
        <begin position="340"/>
        <end position="364"/>
    </location>
</feature>
<dbReference type="GO" id="GO:0005886">
    <property type="term" value="C:plasma membrane"/>
    <property type="evidence" value="ECO:0007669"/>
    <property type="project" value="UniProtKB-SubCell"/>
</dbReference>
<feature type="transmembrane region" description="Helical" evidence="7">
    <location>
        <begin position="210"/>
        <end position="229"/>
    </location>
</feature>
<dbReference type="InterPro" id="IPR050545">
    <property type="entry name" value="Mycobact_MmpL"/>
</dbReference>
<feature type="transmembrane region" description="Helical" evidence="7">
    <location>
        <begin position="26"/>
        <end position="46"/>
    </location>
</feature>
<dbReference type="PANTHER" id="PTHR33406:SF11">
    <property type="entry name" value="MEMBRANE PROTEIN SCO6666-RELATED"/>
    <property type="match status" value="1"/>
</dbReference>
<gene>
    <name evidence="9" type="ORF">GCM10011600_20540</name>
</gene>
<dbReference type="AlphaFoldDB" id="A0A8J3M123"/>
<feature type="transmembrane region" description="Helical" evidence="7">
    <location>
        <begin position="316"/>
        <end position="334"/>
    </location>
</feature>
<evidence type="ECO:0000259" key="8">
    <source>
        <dbReference type="Pfam" id="PF03176"/>
    </source>
</evidence>
<keyword evidence="10" id="KW-1185">Reference proteome</keyword>
<name>A0A8J3M123_9MICO</name>
<comment type="similarity">
    <text evidence="2">Belongs to the resistance-nodulation-cell division (RND) (TC 2.A.6) family. MmpL subfamily.</text>
</comment>
<evidence type="ECO:0000256" key="7">
    <source>
        <dbReference type="SAM" id="Phobius"/>
    </source>
</evidence>